<proteinExistence type="predicted"/>
<protein>
    <submittedName>
        <fullName evidence="1">Uncharacterized protein</fullName>
    </submittedName>
</protein>
<reference evidence="1 2" key="1">
    <citation type="journal article" date="2016" name="Nat. Commun.">
        <title>Ectomycorrhizal ecology is imprinted in the genome of the dominant symbiotic fungus Cenococcum geophilum.</title>
        <authorList>
            <consortium name="DOE Joint Genome Institute"/>
            <person name="Peter M."/>
            <person name="Kohler A."/>
            <person name="Ohm R.A."/>
            <person name="Kuo A."/>
            <person name="Krutzmann J."/>
            <person name="Morin E."/>
            <person name="Arend M."/>
            <person name="Barry K.W."/>
            <person name="Binder M."/>
            <person name="Choi C."/>
            <person name="Clum A."/>
            <person name="Copeland A."/>
            <person name="Grisel N."/>
            <person name="Haridas S."/>
            <person name="Kipfer T."/>
            <person name="LaButti K."/>
            <person name="Lindquist E."/>
            <person name="Lipzen A."/>
            <person name="Maire R."/>
            <person name="Meier B."/>
            <person name="Mihaltcheva S."/>
            <person name="Molinier V."/>
            <person name="Murat C."/>
            <person name="Poggeler S."/>
            <person name="Quandt C.A."/>
            <person name="Sperisen C."/>
            <person name="Tritt A."/>
            <person name="Tisserant E."/>
            <person name="Crous P.W."/>
            <person name="Henrissat B."/>
            <person name="Nehls U."/>
            <person name="Egli S."/>
            <person name="Spatafora J.W."/>
            <person name="Grigoriev I.V."/>
            <person name="Martin F.M."/>
        </authorList>
    </citation>
    <scope>NUCLEOTIDE SEQUENCE [LARGE SCALE GENOMIC DNA]</scope>
    <source>
        <strain evidence="1 2">CBS 207.34</strain>
    </source>
</reference>
<evidence type="ECO:0000313" key="1">
    <source>
        <dbReference type="EMBL" id="OCL05126.1"/>
    </source>
</evidence>
<gene>
    <name evidence="1" type="ORF">AOQ84DRAFT_225135</name>
</gene>
<sequence length="159" mass="18425">MYMAVVDALCQDTSIDELPDISIWNRASRFDMNQYEYLFPVDNHDMKGEYDEPSFMCGLTWGSALVWWLDSTRTQAAAATLLLNRRMAKYAQKIPQVTVLQQILRLPRDWAIKEWRETIEGLLPSAGASNTPNNFDRHSSNYSLPITLLWHCHHPRINP</sequence>
<accession>A0A8E2EV30</accession>
<organism evidence="1 2">
    <name type="scientific">Glonium stellatum</name>
    <dbReference type="NCBI Taxonomy" id="574774"/>
    <lineage>
        <taxon>Eukaryota</taxon>
        <taxon>Fungi</taxon>
        <taxon>Dikarya</taxon>
        <taxon>Ascomycota</taxon>
        <taxon>Pezizomycotina</taxon>
        <taxon>Dothideomycetes</taxon>
        <taxon>Pleosporomycetidae</taxon>
        <taxon>Gloniales</taxon>
        <taxon>Gloniaceae</taxon>
        <taxon>Glonium</taxon>
    </lineage>
</organism>
<dbReference type="Proteomes" id="UP000250140">
    <property type="component" value="Unassembled WGS sequence"/>
</dbReference>
<keyword evidence="2" id="KW-1185">Reference proteome</keyword>
<dbReference type="AlphaFoldDB" id="A0A8E2EV30"/>
<evidence type="ECO:0000313" key="2">
    <source>
        <dbReference type="Proteomes" id="UP000250140"/>
    </source>
</evidence>
<name>A0A8E2EV30_9PEZI</name>
<dbReference type="EMBL" id="KV750374">
    <property type="protein sequence ID" value="OCL05126.1"/>
    <property type="molecule type" value="Genomic_DNA"/>
</dbReference>